<keyword evidence="6 7" id="KW-0472">Membrane</keyword>
<dbReference type="GO" id="GO:0005886">
    <property type="term" value="C:plasma membrane"/>
    <property type="evidence" value="ECO:0007669"/>
    <property type="project" value="UniProtKB-SubCell"/>
</dbReference>
<dbReference type="InterPro" id="IPR052923">
    <property type="entry name" value="UPF0718"/>
</dbReference>
<reference evidence="9" key="1">
    <citation type="submission" date="2018-11" db="EMBL/GenBank/DDBJ databases">
        <title>Complete genome sequence of Paenibacillus sp. ML311-T8.</title>
        <authorList>
            <person name="Nam Y.-D."/>
            <person name="Kang J."/>
            <person name="Chung W.-H."/>
            <person name="Park Y.S."/>
        </authorList>
    </citation>
    <scope>NUCLEOTIDE SEQUENCE [LARGE SCALE GENOMIC DNA]</scope>
    <source>
        <strain evidence="9">ML311-T8</strain>
    </source>
</reference>
<dbReference type="InterPro" id="IPR005524">
    <property type="entry name" value="DUF318"/>
</dbReference>
<evidence type="ECO:0000313" key="9">
    <source>
        <dbReference type="Proteomes" id="UP000426246"/>
    </source>
</evidence>
<evidence type="ECO:0000256" key="3">
    <source>
        <dbReference type="ARBA" id="ARBA00022475"/>
    </source>
</evidence>
<gene>
    <name evidence="8" type="ORF">EHS13_16665</name>
</gene>
<organism evidence="8 9">
    <name type="scientific">Paenibacillus psychroresistens</name>
    <dbReference type="NCBI Taxonomy" id="1778678"/>
    <lineage>
        <taxon>Bacteria</taxon>
        <taxon>Bacillati</taxon>
        <taxon>Bacillota</taxon>
        <taxon>Bacilli</taxon>
        <taxon>Bacillales</taxon>
        <taxon>Paenibacillaceae</taxon>
        <taxon>Paenibacillus</taxon>
    </lineage>
</organism>
<protein>
    <submittedName>
        <fullName evidence="8">Permease</fullName>
    </submittedName>
</protein>
<feature type="transmembrane region" description="Helical" evidence="7">
    <location>
        <begin position="88"/>
        <end position="112"/>
    </location>
</feature>
<evidence type="ECO:0000256" key="7">
    <source>
        <dbReference type="SAM" id="Phobius"/>
    </source>
</evidence>
<dbReference type="PANTHER" id="PTHR34184:SF4">
    <property type="entry name" value="UPF0718 PROTEIN YCGR"/>
    <property type="match status" value="1"/>
</dbReference>
<evidence type="ECO:0000313" key="8">
    <source>
        <dbReference type="EMBL" id="QGQ96399.1"/>
    </source>
</evidence>
<dbReference type="RefSeq" id="WP_155701436.1">
    <property type="nucleotide sequence ID" value="NZ_CP034235.1"/>
</dbReference>
<comment type="subcellular location">
    <subcellularLocation>
        <location evidence="1">Cell membrane</location>
        <topology evidence="1">Multi-pass membrane protein</topology>
    </subcellularLocation>
</comment>
<name>A0A6B8RK38_9BACL</name>
<dbReference type="AlphaFoldDB" id="A0A6B8RK38"/>
<accession>A0A6B8RK38</accession>
<dbReference type="Proteomes" id="UP000426246">
    <property type="component" value="Chromosome"/>
</dbReference>
<dbReference type="OrthoDB" id="9810876at2"/>
<evidence type="ECO:0000256" key="6">
    <source>
        <dbReference type="ARBA" id="ARBA00023136"/>
    </source>
</evidence>
<keyword evidence="5 7" id="KW-1133">Transmembrane helix</keyword>
<feature type="transmembrane region" description="Helical" evidence="7">
    <location>
        <begin position="124"/>
        <end position="141"/>
    </location>
</feature>
<dbReference type="EMBL" id="CP034235">
    <property type="protein sequence ID" value="QGQ96399.1"/>
    <property type="molecule type" value="Genomic_DNA"/>
</dbReference>
<comment type="similarity">
    <text evidence="2">Belongs to the UPF0718 family.</text>
</comment>
<evidence type="ECO:0000256" key="5">
    <source>
        <dbReference type="ARBA" id="ARBA00022989"/>
    </source>
</evidence>
<keyword evidence="4 7" id="KW-0812">Transmembrane</keyword>
<dbReference type="PANTHER" id="PTHR34184">
    <property type="entry name" value="UPF0718 PROTEIN YCGR"/>
    <property type="match status" value="1"/>
</dbReference>
<feature type="transmembrane region" description="Helical" evidence="7">
    <location>
        <begin position="12"/>
        <end position="40"/>
    </location>
</feature>
<dbReference type="KEGG" id="ppsc:EHS13_16665"/>
<feature type="transmembrane region" description="Helical" evidence="7">
    <location>
        <begin position="279"/>
        <end position="302"/>
    </location>
</feature>
<proteinExistence type="inferred from homology"/>
<keyword evidence="3" id="KW-1003">Cell membrane</keyword>
<dbReference type="Pfam" id="PF03773">
    <property type="entry name" value="ArsP_1"/>
    <property type="match status" value="1"/>
</dbReference>
<evidence type="ECO:0000256" key="2">
    <source>
        <dbReference type="ARBA" id="ARBA00006386"/>
    </source>
</evidence>
<evidence type="ECO:0000256" key="1">
    <source>
        <dbReference type="ARBA" id="ARBA00004651"/>
    </source>
</evidence>
<feature type="transmembrane region" description="Helical" evidence="7">
    <location>
        <begin position="52"/>
        <end position="76"/>
    </location>
</feature>
<sequence>MSYGYGLQSFKTIFISIILEAIPFILIGVLVSSFIHIFISDKIIQKYIPRDPMLAILFACFLGVLFPICECGLIPIVRRLVKKGMPLYVGIVFILVGPIINPVVFASTYLAFRTNPEMVYSRMVLALLVGTFIGLFIYYFVKKNALKDSEASKDTHLHTHSTGHPPKLGTRLLSMFEHAGSEFIDIGKYLVLGSLLTAAIQTLVSRASLIDIGQGQISSHLFMMGFAYILSLCSTSDAFVASSFTSTFSGGSLLAFLVFGPMLDFKSTLMLLSAFRAKFVLLLICLVALSVFVGSIIMGALFF</sequence>
<evidence type="ECO:0000256" key="4">
    <source>
        <dbReference type="ARBA" id="ARBA00022692"/>
    </source>
</evidence>
<keyword evidence="9" id="KW-1185">Reference proteome</keyword>